<feature type="transmembrane region" description="Helical" evidence="8">
    <location>
        <begin position="118"/>
        <end position="147"/>
    </location>
</feature>
<evidence type="ECO:0000256" key="4">
    <source>
        <dbReference type="ARBA" id="ARBA00022692"/>
    </source>
</evidence>
<dbReference type="PANTHER" id="PTHR23513">
    <property type="entry name" value="INTEGRAL MEMBRANE EFFLUX PROTEIN-RELATED"/>
    <property type="match status" value="1"/>
</dbReference>
<dbReference type="InterPro" id="IPR010290">
    <property type="entry name" value="TM_effector"/>
</dbReference>
<accession>Q3AP17</accession>
<dbReference type="CDD" id="cd06173">
    <property type="entry name" value="MFS_MefA_like"/>
    <property type="match status" value="1"/>
</dbReference>
<dbReference type="EMBL" id="CP000108">
    <property type="protein sequence ID" value="ABB29258.1"/>
    <property type="molecule type" value="Genomic_DNA"/>
</dbReference>
<keyword evidence="6 8" id="KW-0472">Membrane</keyword>
<keyword evidence="4 8" id="KW-0812">Transmembrane</keyword>
<evidence type="ECO:0000313" key="10">
    <source>
        <dbReference type="EMBL" id="ABB29258.1"/>
    </source>
</evidence>
<dbReference type="PROSITE" id="PS50850">
    <property type="entry name" value="MFS"/>
    <property type="match status" value="1"/>
</dbReference>
<feature type="transmembrane region" description="Helical" evidence="8">
    <location>
        <begin position="312"/>
        <end position="331"/>
    </location>
</feature>
<dbReference type="Gene3D" id="1.20.1250.20">
    <property type="entry name" value="MFS general substrate transporter like domains"/>
    <property type="match status" value="1"/>
</dbReference>
<comment type="subcellular location">
    <subcellularLocation>
        <location evidence="1">Cell membrane</location>
        <topology evidence="1">Multi-pass membrane protein</topology>
    </subcellularLocation>
</comment>
<dbReference type="GO" id="GO:0005886">
    <property type="term" value="C:plasma membrane"/>
    <property type="evidence" value="ECO:0007669"/>
    <property type="project" value="UniProtKB-SubCell"/>
</dbReference>
<dbReference type="AlphaFoldDB" id="Q3AP17"/>
<dbReference type="SUPFAM" id="SSF103473">
    <property type="entry name" value="MFS general substrate transporter"/>
    <property type="match status" value="1"/>
</dbReference>
<feature type="domain" description="Major facilitator superfamily (MFS) profile" evidence="9">
    <location>
        <begin position="31"/>
        <end position="423"/>
    </location>
</feature>
<evidence type="ECO:0000256" key="6">
    <source>
        <dbReference type="ARBA" id="ARBA00023136"/>
    </source>
</evidence>
<feature type="transmembrane region" description="Helical" evidence="8">
    <location>
        <begin position="400"/>
        <end position="420"/>
    </location>
</feature>
<evidence type="ECO:0000256" key="1">
    <source>
        <dbReference type="ARBA" id="ARBA00004651"/>
    </source>
</evidence>
<dbReference type="KEGG" id="cch:Cag_2010"/>
<dbReference type="STRING" id="340177.Cag_2010"/>
<evidence type="ECO:0000256" key="2">
    <source>
        <dbReference type="ARBA" id="ARBA00022448"/>
    </source>
</evidence>
<feature type="transmembrane region" description="Helical" evidence="8">
    <location>
        <begin position="337"/>
        <end position="360"/>
    </location>
</feature>
<keyword evidence="3" id="KW-1003">Cell membrane</keyword>
<dbReference type="InterPro" id="IPR036259">
    <property type="entry name" value="MFS_trans_sf"/>
</dbReference>
<name>Q3AP17_CHLCH</name>
<protein>
    <submittedName>
        <fullName evidence="10">Transporter, putative</fullName>
    </submittedName>
</protein>
<feature type="transmembrane region" description="Helical" evidence="8">
    <location>
        <begin position="372"/>
        <end position="394"/>
    </location>
</feature>
<dbReference type="HOGENOM" id="CLU_034180_11_2_10"/>
<evidence type="ECO:0000256" key="5">
    <source>
        <dbReference type="ARBA" id="ARBA00022989"/>
    </source>
</evidence>
<feature type="transmembrane region" description="Helical" evidence="8">
    <location>
        <begin position="186"/>
        <end position="212"/>
    </location>
</feature>
<sequence>MTQPPDTPPFMDTESSSPQGKSAITRSLLKAFPAFANPDFRRYFPGQVISMIGTWMQMVAQGWLVYELTGSAFDVGMAAAATTFPTLFLSLFGGLLVDRYPRRTILFWTQSSAMLLAFILGIVTMTGTVTMGIILLLSFLLGCVNAINVPALQAFLSEIVRRDHLPSAIAMNSAIYNSSRVIGPALAGWLIAYSGAGIAFIVNGFSFFAVLLSLFTMKTKRRAPTVIESNPLLAIREGVLYAWNHKLIRLCIYYIAIVSVFSWAYVSMLPVIAKQRFGMDASGMGSLFGISGIGSVMGTIMVSMLANKIQPLRFIAIGSLIFAVALLGFTLTENLPLAMVGLFFAGFGLVAAVSTLSATIQGAVEDRFRGRVMSLYMMIFMGFMPLGNVTIGYLSDLFGTGFAIQLNCIVTIIAALLLLVHSKQFLRIG</sequence>
<evidence type="ECO:0000259" key="9">
    <source>
        <dbReference type="PROSITE" id="PS50850"/>
    </source>
</evidence>
<feature type="transmembrane region" description="Helical" evidence="8">
    <location>
        <begin position="251"/>
        <end position="273"/>
    </location>
</feature>
<feature type="region of interest" description="Disordered" evidence="7">
    <location>
        <begin position="1"/>
        <end position="20"/>
    </location>
</feature>
<dbReference type="OrthoDB" id="9775268at2"/>
<organism evidence="10">
    <name type="scientific">Chlorobium chlorochromatii (strain CaD3)</name>
    <dbReference type="NCBI Taxonomy" id="340177"/>
    <lineage>
        <taxon>Bacteria</taxon>
        <taxon>Pseudomonadati</taxon>
        <taxon>Chlorobiota</taxon>
        <taxon>Chlorobiia</taxon>
        <taxon>Chlorobiales</taxon>
        <taxon>Chlorobiaceae</taxon>
        <taxon>Chlorobium/Pelodictyon group</taxon>
        <taxon>Chlorobium</taxon>
    </lineage>
</organism>
<gene>
    <name evidence="10" type="ordered locus">Cag_2010</name>
</gene>
<dbReference type="eggNOG" id="COG2814">
    <property type="taxonomic scope" value="Bacteria"/>
</dbReference>
<evidence type="ECO:0000256" key="8">
    <source>
        <dbReference type="SAM" id="Phobius"/>
    </source>
</evidence>
<dbReference type="PANTHER" id="PTHR23513:SF11">
    <property type="entry name" value="STAPHYLOFERRIN A TRANSPORTER"/>
    <property type="match status" value="1"/>
</dbReference>
<feature type="transmembrane region" description="Helical" evidence="8">
    <location>
        <begin position="78"/>
        <end position="97"/>
    </location>
</feature>
<dbReference type="GO" id="GO:0022857">
    <property type="term" value="F:transmembrane transporter activity"/>
    <property type="evidence" value="ECO:0007669"/>
    <property type="project" value="InterPro"/>
</dbReference>
<keyword evidence="5 8" id="KW-1133">Transmembrane helix</keyword>
<feature type="transmembrane region" description="Helical" evidence="8">
    <location>
        <begin position="285"/>
        <end position="305"/>
    </location>
</feature>
<evidence type="ECO:0000256" key="3">
    <source>
        <dbReference type="ARBA" id="ARBA00022475"/>
    </source>
</evidence>
<proteinExistence type="predicted"/>
<dbReference type="InterPro" id="IPR020846">
    <property type="entry name" value="MFS_dom"/>
</dbReference>
<reference evidence="10" key="1">
    <citation type="submission" date="2005-08" db="EMBL/GenBank/DDBJ databases">
        <title>Complete sequence of Chlorobium chlorochromatii CaD3.</title>
        <authorList>
            <person name="Copeland A."/>
            <person name="Lucas S."/>
            <person name="Lapidus A."/>
            <person name="Barry K."/>
            <person name="Detter J.C."/>
            <person name="Glavina T."/>
            <person name="Hammon N."/>
            <person name="Israni S."/>
            <person name="Pitluck S."/>
            <person name="Bryant D."/>
            <person name="Schmutz J."/>
            <person name="Larimer F."/>
            <person name="Land M."/>
            <person name="Kyrpides N."/>
            <person name="Ivanova N."/>
            <person name="Richardson P."/>
        </authorList>
    </citation>
    <scope>NUCLEOTIDE SEQUENCE [LARGE SCALE GENOMIC DNA]</scope>
    <source>
        <strain evidence="10">CaD3</strain>
    </source>
</reference>
<dbReference type="Pfam" id="PF05977">
    <property type="entry name" value="MFS_3"/>
    <property type="match status" value="1"/>
</dbReference>
<evidence type="ECO:0000256" key="7">
    <source>
        <dbReference type="SAM" id="MobiDB-lite"/>
    </source>
</evidence>
<keyword evidence="2" id="KW-0813">Transport</keyword>
<feature type="transmembrane region" description="Helical" evidence="8">
    <location>
        <begin position="48"/>
        <end position="66"/>
    </location>
</feature>